<dbReference type="InterPro" id="IPR014710">
    <property type="entry name" value="RmlC-like_jellyroll"/>
</dbReference>
<gene>
    <name evidence="1" type="ORF">HDA39_007741</name>
</gene>
<dbReference type="InterPro" id="IPR010282">
    <property type="entry name" value="Uncharacterised_HutD/Ves"/>
</dbReference>
<dbReference type="Proteomes" id="UP000549971">
    <property type="component" value="Unassembled WGS sequence"/>
</dbReference>
<protein>
    <submittedName>
        <fullName evidence="1">Environmental stress-induced protein Ves</fullName>
    </submittedName>
</protein>
<dbReference type="RefSeq" id="WP_184803752.1">
    <property type="nucleotide sequence ID" value="NZ_JACHMY010000001.1"/>
</dbReference>
<dbReference type="PANTHER" id="PTHR37943:SF1">
    <property type="entry name" value="PROTEIN VES"/>
    <property type="match status" value="1"/>
</dbReference>
<dbReference type="InterPro" id="IPR011051">
    <property type="entry name" value="RmlC_Cupin_sf"/>
</dbReference>
<organism evidence="1 2">
    <name type="scientific">Kribbella italica</name>
    <dbReference type="NCBI Taxonomy" id="1540520"/>
    <lineage>
        <taxon>Bacteria</taxon>
        <taxon>Bacillati</taxon>
        <taxon>Actinomycetota</taxon>
        <taxon>Actinomycetes</taxon>
        <taxon>Propionibacteriales</taxon>
        <taxon>Kribbellaceae</taxon>
        <taxon>Kribbella</taxon>
    </lineage>
</organism>
<dbReference type="PANTHER" id="PTHR37943">
    <property type="entry name" value="PROTEIN VES"/>
    <property type="match status" value="1"/>
</dbReference>
<reference evidence="1 2" key="1">
    <citation type="submission" date="2020-08" db="EMBL/GenBank/DDBJ databases">
        <title>Sequencing the genomes of 1000 actinobacteria strains.</title>
        <authorList>
            <person name="Klenk H.-P."/>
        </authorList>
    </citation>
    <scope>NUCLEOTIDE SEQUENCE [LARGE SCALE GENOMIC DNA]</scope>
    <source>
        <strain evidence="1 2">DSM 28967</strain>
    </source>
</reference>
<evidence type="ECO:0000313" key="2">
    <source>
        <dbReference type="Proteomes" id="UP000549971"/>
    </source>
</evidence>
<dbReference type="EMBL" id="JACHMY010000001">
    <property type="protein sequence ID" value="MBB5841007.1"/>
    <property type="molecule type" value="Genomic_DNA"/>
</dbReference>
<sequence length="210" mass="22127">MAATENEGWERMRLQRASEQHRVAWRNGAGLTTELAGDPPGGGSAAEFAWRVSLAEVTEDCDFSLFPDVDRTIVLVEGEALSLELQGIEHILTPYEPFRFDGAIEVRCRVAGPTRDLNVMTRRGQAHATVAVEHLVPGQAPLALPKADPLVLVCLAGSVTLRATNASVALTVGDVAELDEPVHAMGNGRVAVVRIGTGGSSEIGPGAEGA</sequence>
<accession>A0A7W9MZ41</accession>
<dbReference type="SUPFAM" id="SSF51182">
    <property type="entry name" value="RmlC-like cupins"/>
    <property type="match status" value="1"/>
</dbReference>
<dbReference type="Gene3D" id="2.60.120.10">
    <property type="entry name" value="Jelly Rolls"/>
    <property type="match status" value="1"/>
</dbReference>
<dbReference type="AlphaFoldDB" id="A0A7W9MZ41"/>
<comment type="caution">
    <text evidence="1">The sequence shown here is derived from an EMBL/GenBank/DDBJ whole genome shotgun (WGS) entry which is preliminary data.</text>
</comment>
<evidence type="ECO:0000313" key="1">
    <source>
        <dbReference type="EMBL" id="MBB5841007.1"/>
    </source>
</evidence>
<dbReference type="CDD" id="cd20293">
    <property type="entry name" value="cupin_HutD_N"/>
    <property type="match status" value="1"/>
</dbReference>
<keyword evidence="2" id="KW-1185">Reference proteome</keyword>
<dbReference type="Pfam" id="PF05962">
    <property type="entry name" value="HutD"/>
    <property type="match status" value="1"/>
</dbReference>
<name>A0A7W9MZ41_9ACTN</name>
<proteinExistence type="predicted"/>